<dbReference type="Pfam" id="PF07406">
    <property type="entry name" value="NICE-3"/>
    <property type="match status" value="1"/>
</dbReference>
<keyword evidence="5 11" id="KW-0812">Transmembrane</keyword>
<keyword evidence="13" id="KW-1185">Reference proteome</keyword>
<dbReference type="GO" id="GO:0005739">
    <property type="term" value="C:mitochondrion"/>
    <property type="evidence" value="ECO:0007669"/>
    <property type="project" value="UniProtKB-SubCell"/>
</dbReference>
<dbReference type="InterPro" id="IPR010876">
    <property type="entry name" value="C1orf43"/>
</dbReference>
<keyword evidence="9 11" id="KW-0472">Membrane</keyword>
<dbReference type="GO" id="GO:0005794">
    <property type="term" value="C:Golgi apparatus"/>
    <property type="evidence" value="ECO:0007669"/>
    <property type="project" value="UniProtKB-SubCell"/>
</dbReference>
<evidence type="ECO:0000256" key="2">
    <source>
        <dbReference type="ARBA" id="ARBA00004167"/>
    </source>
</evidence>
<dbReference type="EnsemblMetazoa" id="Aqu2.1.31573_001">
    <property type="protein sequence ID" value="Aqu2.1.31573_001"/>
    <property type="gene ID" value="Aqu2.1.31573"/>
</dbReference>
<reference evidence="13" key="1">
    <citation type="journal article" date="2010" name="Nature">
        <title>The Amphimedon queenslandica genome and the evolution of animal complexity.</title>
        <authorList>
            <person name="Srivastava M."/>
            <person name="Simakov O."/>
            <person name="Chapman J."/>
            <person name="Fahey B."/>
            <person name="Gauthier M.E."/>
            <person name="Mitros T."/>
            <person name="Richards G.S."/>
            <person name="Conaco C."/>
            <person name="Dacre M."/>
            <person name="Hellsten U."/>
            <person name="Larroux C."/>
            <person name="Putnam N.H."/>
            <person name="Stanke M."/>
            <person name="Adamska M."/>
            <person name="Darling A."/>
            <person name="Degnan S.M."/>
            <person name="Oakley T.H."/>
            <person name="Plachetzki D.C."/>
            <person name="Zhai Y."/>
            <person name="Adamski M."/>
            <person name="Calcino A."/>
            <person name="Cummins S.F."/>
            <person name="Goodstein D.M."/>
            <person name="Harris C."/>
            <person name="Jackson D.J."/>
            <person name="Leys S.P."/>
            <person name="Shu S."/>
            <person name="Woodcroft B.J."/>
            <person name="Vervoort M."/>
            <person name="Kosik K.S."/>
            <person name="Manning G."/>
            <person name="Degnan B.M."/>
            <person name="Rokhsar D.S."/>
        </authorList>
    </citation>
    <scope>NUCLEOTIDE SEQUENCE [LARGE SCALE GENOMIC DNA]</scope>
</reference>
<dbReference type="GO" id="GO:0016020">
    <property type="term" value="C:membrane"/>
    <property type="evidence" value="ECO:0007669"/>
    <property type="project" value="UniProtKB-SubCell"/>
</dbReference>
<evidence type="ECO:0000256" key="7">
    <source>
        <dbReference type="ARBA" id="ARBA00023034"/>
    </source>
</evidence>
<keyword evidence="7" id="KW-0333">Golgi apparatus</keyword>
<keyword evidence="8" id="KW-0496">Mitochondrion</keyword>
<evidence type="ECO:0000256" key="3">
    <source>
        <dbReference type="ARBA" id="ARBA00004173"/>
    </source>
</evidence>
<dbReference type="KEGG" id="aqu:109582029"/>
<feature type="compositionally biased region" description="Low complexity" evidence="10">
    <location>
        <begin position="277"/>
        <end position="292"/>
    </location>
</feature>
<dbReference type="EnsemblMetazoa" id="XM_019996576.1">
    <property type="protein sequence ID" value="XP_019852135.1"/>
    <property type="gene ID" value="LOC109582029"/>
</dbReference>
<sequence>MDRSEEDTLDTLKGNVNNIVIGTIYGVLLIIIIIHIIVRCELRRRRLNNNTIHIPGDKSFKHKKLRQIISCDIERVRNISSDVRLVDQSLDPSAFGTSSDDSPFPGHWYRMKAFDESADFVTAHINYLKLHDDKSVLLLSPSPTQLPINKFLLLLKEAGVLSDGNDPIINEVNEIYNHCRYEAKSFTVTHYQRIKHLLAALANIISSSSGVLSSLPVISFSTSSLSTHHTQTTPLATPTTPQELFMGGATLGGLTPPTRSSVKRDSKGHRPPNLELAAMTTPTSATPTPASSLFPWTDTRKLMPGTPV</sequence>
<feature type="transmembrane region" description="Helical" evidence="11">
    <location>
        <begin position="19"/>
        <end position="38"/>
    </location>
</feature>
<dbReference type="Proteomes" id="UP000007879">
    <property type="component" value="Unassembled WGS sequence"/>
</dbReference>
<evidence type="ECO:0000313" key="12">
    <source>
        <dbReference type="EnsemblMetazoa" id="Aqu2.1.31573_001"/>
    </source>
</evidence>
<protein>
    <submittedName>
        <fullName evidence="12">Uncharacterized protein</fullName>
    </submittedName>
</protein>
<evidence type="ECO:0000256" key="8">
    <source>
        <dbReference type="ARBA" id="ARBA00023128"/>
    </source>
</evidence>
<reference evidence="12" key="2">
    <citation type="submission" date="2017-05" db="UniProtKB">
        <authorList>
            <consortium name="EnsemblMetazoa"/>
        </authorList>
    </citation>
    <scope>IDENTIFICATION</scope>
</reference>
<evidence type="ECO:0000313" key="13">
    <source>
        <dbReference type="Proteomes" id="UP000007879"/>
    </source>
</evidence>
<evidence type="ECO:0000256" key="6">
    <source>
        <dbReference type="ARBA" id="ARBA00022989"/>
    </source>
</evidence>
<comment type="function">
    <text evidence="1">General regulator of phagocytosis. Required to uptake Gram negative bacterium by macrophages.</text>
</comment>
<evidence type="ECO:0000256" key="9">
    <source>
        <dbReference type="ARBA" id="ARBA00023136"/>
    </source>
</evidence>
<dbReference type="PANTHER" id="PTHR21425">
    <property type="entry name" value="NICE-3"/>
    <property type="match status" value="1"/>
</dbReference>
<proteinExistence type="predicted"/>
<dbReference type="InParanoid" id="A0A1X7UUW3"/>
<evidence type="ECO:0000256" key="11">
    <source>
        <dbReference type="SAM" id="Phobius"/>
    </source>
</evidence>
<comment type="subcellular location">
    <subcellularLocation>
        <location evidence="4">Golgi apparatus</location>
    </subcellularLocation>
    <subcellularLocation>
        <location evidence="2">Membrane</location>
        <topology evidence="2">Single-pass membrane protein</topology>
    </subcellularLocation>
    <subcellularLocation>
        <location evidence="3">Mitochondrion</location>
    </subcellularLocation>
</comment>
<dbReference type="PANTHER" id="PTHR21425:SF2">
    <property type="entry name" value="PROTEIN C1ORF43"/>
    <property type="match status" value="1"/>
</dbReference>
<organism evidence="12">
    <name type="scientific">Amphimedon queenslandica</name>
    <name type="common">Sponge</name>
    <dbReference type="NCBI Taxonomy" id="400682"/>
    <lineage>
        <taxon>Eukaryota</taxon>
        <taxon>Metazoa</taxon>
        <taxon>Porifera</taxon>
        <taxon>Demospongiae</taxon>
        <taxon>Heteroscleromorpha</taxon>
        <taxon>Haplosclerida</taxon>
        <taxon>Niphatidae</taxon>
        <taxon>Amphimedon</taxon>
    </lineage>
</organism>
<feature type="region of interest" description="Disordered" evidence="10">
    <location>
        <begin position="251"/>
        <end position="308"/>
    </location>
</feature>
<dbReference type="AlphaFoldDB" id="A0A1X7UUW3"/>
<evidence type="ECO:0000256" key="5">
    <source>
        <dbReference type="ARBA" id="ARBA00022692"/>
    </source>
</evidence>
<evidence type="ECO:0000256" key="10">
    <source>
        <dbReference type="SAM" id="MobiDB-lite"/>
    </source>
</evidence>
<evidence type="ECO:0000256" key="4">
    <source>
        <dbReference type="ARBA" id="ARBA00004555"/>
    </source>
</evidence>
<gene>
    <name evidence="12" type="primary">109582029</name>
</gene>
<name>A0A1X7UUW3_AMPQE</name>
<accession>A0A1X7UUW3</accession>
<evidence type="ECO:0000256" key="1">
    <source>
        <dbReference type="ARBA" id="ARBA00002620"/>
    </source>
</evidence>
<keyword evidence="6 11" id="KW-1133">Transmembrane helix</keyword>